<dbReference type="Gene3D" id="1.10.510.10">
    <property type="entry name" value="Transferase(Phosphotransferase) domain 1"/>
    <property type="match status" value="1"/>
</dbReference>
<keyword evidence="2" id="KW-0808">Transferase</keyword>
<comment type="caution">
    <text evidence="2">The sequence shown here is derived from an EMBL/GenBank/DDBJ whole genome shotgun (WGS) entry which is preliminary data.</text>
</comment>
<keyword evidence="2" id="KW-0418">Kinase</keyword>
<dbReference type="PANTHER" id="PTHR44329:SF214">
    <property type="entry name" value="PROTEIN KINASE DOMAIN-CONTAINING PROTEIN"/>
    <property type="match status" value="1"/>
</dbReference>
<dbReference type="Proteomes" id="UP000266673">
    <property type="component" value="Unassembled WGS sequence"/>
</dbReference>
<protein>
    <submittedName>
        <fullName evidence="2">Kinase-like domain-containing protein</fullName>
    </submittedName>
</protein>
<organism evidence="2 3">
    <name type="scientific">Gigaspora rosea</name>
    <dbReference type="NCBI Taxonomy" id="44941"/>
    <lineage>
        <taxon>Eukaryota</taxon>
        <taxon>Fungi</taxon>
        <taxon>Fungi incertae sedis</taxon>
        <taxon>Mucoromycota</taxon>
        <taxon>Glomeromycotina</taxon>
        <taxon>Glomeromycetes</taxon>
        <taxon>Diversisporales</taxon>
        <taxon>Gigasporaceae</taxon>
        <taxon>Gigaspora</taxon>
    </lineage>
</organism>
<gene>
    <name evidence="2" type="ORF">C2G38_1513885</name>
</gene>
<dbReference type="STRING" id="44941.A0A397W4X7"/>
<dbReference type="OrthoDB" id="2433668at2759"/>
<dbReference type="SUPFAM" id="SSF56112">
    <property type="entry name" value="Protein kinase-like (PK-like)"/>
    <property type="match status" value="1"/>
</dbReference>
<dbReference type="PANTHER" id="PTHR44329">
    <property type="entry name" value="SERINE/THREONINE-PROTEIN KINASE TNNI3K-RELATED"/>
    <property type="match status" value="1"/>
</dbReference>
<dbReference type="InterPro" id="IPR001245">
    <property type="entry name" value="Ser-Thr/Tyr_kinase_cat_dom"/>
</dbReference>
<dbReference type="AlphaFoldDB" id="A0A397W4X7"/>
<dbReference type="InterPro" id="IPR051681">
    <property type="entry name" value="Ser/Thr_Kinases-Pseudokinases"/>
</dbReference>
<name>A0A397W4X7_9GLOM</name>
<keyword evidence="3" id="KW-1185">Reference proteome</keyword>
<dbReference type="InterPro" id="IPR011009">
    <property type="entry name" value="Kinase-like_dom_sf"/>
</dbReference>
<proteinExistence type="predicted"/>
<reference evidence="2 3" key="1">
    <citation type="submission" date="2018-06" db="EMBL/GenBank/DDBJ databases">
        <title>Comparative genomics reveals the genomic features of Rhizophagus irregularis, R. cerebriforme, R. diaphanum and Gigaspora rosea, and their symbiotic lifestyle signature.</title>
        <authorList>
            <person name="Morin E."/>
            <person name="San Clemente H."/>
            <person name="Chen E.C.H."/>
            <person name="De La Providencia I."/>
            <person name="Hainaut M."/>
            <person name="Kuo A."/>
            <person name="Kohler A."/>
            <person name="Murat C."/>
            <person name="Tang N."/>
            <person name="Roy S."/>
            <person name="Loubradou J."/>
            <person name="Henrissat B."/>
            <person name="Grigoriev I.V."/>
            <person name="Corradi N."/>
            <person name="Roux C."/>
            <person name="Martin F.M."/>
        </authorList>
    </citation>
    <scope>NUCLEOTIDE SEQUENCE [LARGE SCALE GENOMIC DNA]</scope>
    <source>
        <strain evidence="2 3">DAOM 194757</strain>
    </source>
</reference>
<dbReference type="GO" id="GO:0005524">
    <property type="term" value="F:ATP binding"/>
    <property type="evidence" value="ECO:0007669"/>
    <property type="project" value="InterPro"/>
</dbReference>
<feature type="domain" description="Protein kinase" evidence="1">
    <location>
        <begin position="1"/>
        <end position="120"/>
    </location>
</feature>
<dbReference type="InterPro" id="IPR000719">
    <property type="entry name" value="Prot_kinase_dom"/>
</dbReference>
<accession>A0A397W4X7</accession>
<evidence type="ECO:0000259" key="1">
    <source>
        <dbReference type="PROSITE" id="PS50011"/>
    </source>
</evidence>
<dbReference type="PROSITE" id="PS50011">
    <property type="entry name" value="PROTEIN_KINASE_DOM"/>
    <property type="match status" value="1"/>
</dbReference>
<sequence length="146" mass="17353">MIITDFGLSESSDNSITSTIHEGWEYSDPQYLQNPRKYKWDKYSDIYSLGVLFWELSSGIPPFIALKADHIIKGNRENPIEGTPVDFKNLYCAAWDGYPDNRPDIKKICKKLDNLQLDLFCKELFEKKYFWTRIRIFLFCKHERNR</sequence>
<dbReference type="EMBL" id="QKWP01000068">
    <property type="protein sequence ID" value="RIB28359.1"/>
    <property type="molecule type" value="Genomic_DNA"/>
</dbReference>
<dbReference type="GO" id="GO:0004674">
    <property type="term" value="F:protein serine/threonine kinase activity"/>
    <property type="evidence" value="ECO:0007669"/>
    <property type="project" value="TreeGrafter"/>
</dbReference>
<evidence type="ECO:0000313" key="2">
    <source>
        <dbReference type="EMBL" id="RIB28359.1"/>
    </source>
</evidence>
<dbReference type="Pfam" id="PF07714">
    <property type="entry name" value="PK_Tyr_Ser-Thr"/>
    <property type="match status" value="1"/>
</dbReference>
<evidence type="ECO:0000313" key="3">
    <source>
        <dbReference type="Proteomes" id="UP000266673"/>
    </source>
</evidence>